<keyword evidence="2" id="KW-0413">Isomerase</keyword>
<sequence length="267" mass="27425">MTNPLALSTLGLPGASLATAVTAAVRGGCAGLELRSHPETGVHPGMSSRERSAARAALAAAGLTALTLAGYTRIAEPGDDDAVSALLAAEIRLAADLGARYVRVFPGGTDEEAAVRRLRAAAPLAAAARVVVAVETHDSHPTGAAVARLLDAAAVPETTAAIWDLLHPWRSGETPAETLANLDGRLAYVQVKDVMSAEDTTPVPLGTGCVPLTDAARTLRRAGYAGWVSLEWERTWHPQVAPVQDVLPGAAAWARSLSCGGTLPDLG</sequence>
<protein>
    <submittedName>
        <fullName evidence="2">Sugar phosphate isomerase/epimerase</fullName>
    </submittedName>
</protein>
<dbReference type="InterPro" id="IPR013022">
    <property type="entry name" value="Xyl_isomerase-like_TIM-brl"/>
</dbReference>
<accession>A0ABP6CZU4</accession>
<dbReference type="Gene3D" id="3.20.20.150">
    <property type="entry name" value="Divalent-metal-dependent TIM barrel enzymes"/>
    <property type="match status" value="1"/>
</dbReference>
<reference evidence="3" key="1">
    <citation type="journal article" date="2019" name="Int. J. Syst. Evol. Microbiol.">
        <title>The Global Catalogue of Microorganisms (GCM) 10K type strain sequencing project: providing services to taxonomists for standard genome sequencing and annotation.</title>
        <authorList>
            <consortium name="The Broad Institute Genomics Platform"/>
            <consortium name="The Broad Institute Genome Sequencing Center for Infectious Disease"/>
            <person name="Wu L."/>
            <person name="Ma J."/>
        </authorList>
    </citation>
    <scope>NUCLEOTIDE SEQUENCE [LARGE SCALE GENOMIC DNA]</scope>
    <source>
        <strain evidence="3">JCM 6833</strain>
    </source>
</reference>
<organism evidence="2 3">
    <name type="scientific">Actinomadura fulvescens</name>
    <dbReference type="NCBI Taxonomy" id="46160"/>
    <lineage>
        <taxon>Bacteria</taxon>
        <taxon>Bacillati</taxon>
        <taxon>Actinomycetota</taxon>
        <taxon>Actinomycetes</taxon>
        <taxon>Streptosporangiales</taxon>
        <taxon>Thermomonosporaceae</taxon>
        <taxon>Actinomadura</taxon>
    </lineage>
</organism>
<dbReference type="SUPFAM" id="SSF51658">
    <property type="entry name" value="Xylose isomerase-like"/>
    <property type="match status" value="1"/>
</dbReference>
<dbReference type="RefSeq" id="WP_344547964.1">
    <property type="nucleotide sequence ID" value="NZ_BAAATD010000016.1"/>
</dbReference>
<name>A0ABP6CZU4_9ACTN</name>
<feature type="domain" description="Xylose isomerase-like TIM barrel" evidence="1">
    <location>
        <begin position="23"/>
        <end position="243"/>
    </location>
</feature>
<proteinExistence type="predicted"/>
<keyword evidence="3" id="KW-1185">Reference proteome</keyword>
<gene>
    <name evidence="2" type="ORF">GCM10010411_82640</name>
</gene>
<dbReference type="Pfam" id="PF01261">
    <property type="entry name" value="AP_endonuc_2"/>
    <property type="match status" value="1"/>
</dbReference>
<dbReference type="EMBL" id="BAAATD010000016">
    <property type="protein sequence ID" value="GAA2631918.1"/>
    <property type="molecule type" value="Genomic_DNA"/>
</dbReference>
<comment type="caution">
    <text evidence="2">The sequence shown here is derived from an EMBL/GenBank/DDBJ whole genome shotgun (WGS) entry which is preliminary data.</text>
</comment>
<dbReference type="InterPro" id="IPR036237">
    <property type="entry name" value="Xyl_isomerase-like_sf"/>
</dbReference>
<dbReference type="GO" id="GO:0016853">
    <property type="term" value="F:isomerase activity"/>
    <property type="evidence" value="ECO:0007669"/>
    <property type="project" value="UniProtKB-KW"/>
</dbReference>
<evidence type="ECO:0000313" key="3">
    <source>
        <dbReference type="Proteomes" id="UP001501509"/>
    </source>
</evidence>
<dbReference type="Proteomes" id="UP001501509">
    <property type="component" value="Unassembled WGS sequence"/>
</dbReference>
<dbReference type="InterPro" id="IPR050312">
    <property type="entry name" value="IolE/XylAMocC-like"/>
</dbReference>
<dbReference type="PANTHER" id="PTHR12110">
    <property type="entry name" value="HYDROXYPYRUVATE ISOMERASE"/>
    <property type="match status" value="1"/>
</dbReference>
<evidence type="ECO:0000259" key="1">
    <source>
        <dbReference type="Pfam" id="PF01261"/>
    </source>
</evidence>
<evidence type="ECO:0000313" key="2">
    <source>
        <dbReference type="EMBL" id="GAA2631918.1"/>
    </source>
</evidence>